<proteinExistence type="predicted"/>
<evidence type="ECO:0000259" key="5">
    <source>
        <dbReference type="PROSITE" id="PS50011"/>
    </source>
</evidence>
<dbReference type="PROSITE" id="PS50011">
    <property type="entry name" value="PROTEIN_KINASE_DOM"/>
    <property type="match status" value="1"/>
</dbReference>
<dbReference type="OrthoDB" id="4062651at2759"/>
<dbReference type="InterPro" id="IPR008271">
    <property type="entry name" value="Ser/Thr_kinase_AS"/>
</dbReference>
<dbReference type="PANTHER" id="PTHR43671:SF103">
    <property type="entry name" value="KINASE, PUTATIVE-RELATED"/>
    <property type="match status" value="1"/>
</dbReference>
<reference evidence="6 7" key="1">
    <citation type="submission" date="2021-02" db="EMBL/GenBank/DDBJ databases">
        <title>Porcisia hertigi Genome sequencing and assembly.</title>
        <authorList>
            <person name="Almutairi H."/>
            <person name="Gatherer D."/>
        </authorList>
    </citation>
    <scope>NUCLEOTIDE SEQUENCE [LARGE SCALE GENOMIC DNA]</scope>
    <source>
        <strain evidence="6 7">C119</strain>
    </source>
</reference>
<dbReference type="SMART" id="SM00220">
    <property type="entry name" value="S_TKc"/>
    <property type="match status" value="1"/>
</dbReference>
<evidence type="ECO:0000256" key="1">
    <source>
        <dbReference type="ARBA" id="ARBA00022679"/>
    </source>
</evidence>
<dbReference type="GO" id="GO:0004674">
    <property type="term" value="F:protein serine/threonine kinase activity"/>
    <property type="evidence" value="ECO:0007669"/>
    <property type="project" value="TreeGrafter"/>
</dbReference>
<dbReference type="GO" id="GO:0005524">
    <property type="term" value="F:ATP binding"/>
    <property type="evidence" value="ECO:0007669"/>
    <property type="project" value="UniProtKB-KW"/>
</dbReference>
<evidence type="ECO:0000313" key="7">
    <source>
        <dbReference type="Proteomes" id="UP000674318"/>
    </source>
</evidence>
<sequence length="447" mass="50761">MSKHQCSLCQSELLESELSFCLCCHAAVCGKCTRTTYANRMNIGLCVRCTAPDYGFACGRCRKHISYGAIEFFCDMCAIPICYNCVEKGTSFECGQLKCSLCCKCPMSQGLRNVVIRHEVDEAMLLQLPIPLVSRAEPVRLPSPQARAAAAMVKATMCTKYRNLFGQEKLGEGAQGVVYKCHTEENEVVVVKEMVFNDTDVSVFEAHARQVERMRRLNHPHLIRYLDVSVRDDPLRICVVMPFYNEGDLKKFIERQREPVTEVRLCSIVLQIAGALNYLHRQDPPLVHRDIKPENILLLNNEEQVLLMDLDLCRTVDVTASVIKRREVSPTYEYRAPELEKTHGDTKADVFSLGVVMFVLATLPDFPCVRTDSGEALVLSASEWSPSALERAIQRDIKRVRRYTYSDEFIRLVVSMLVHQPAERPTSESVVHRLQSIMEQRLMEGKE</sequence>
<dbReference type="InterPro" id="IPR000719">
    <property type="entry name" value="Prot_kinase_dom"/>
</dbReference>
<gene>
    <name evidence="6" type="ORF">JKF63_00426</name>
</gene>
<keyword evidence="1" id="KW-0808">Transferase</keyword>
<evidence type="ECO:0000256" key="2">
    <source>
        <dbReference type="ARBA" id="ARBA00022741"/>
    </source>
</evidence>
<dbReference type="InterPro" id="IPR011009">
    <property type="entry name" value="Kinase-like_dom_sf"/>
</dbReference>
<name>A0A836HBL1_9TRYP</name>
<keyword evidence="7" id="KW-1185">Reference proteome</keyword>
<dbReference type="CDD" id="cd00180">
    <property type="entry name" value="PKc"/>
    <property type="match status" value="1"/>
</dbReference>
<organism evidence="6 7">
    <name type="scientific">Porcisia hertigi</name>
    <dbReference type="NCBI Taxonomy" id="2761500"/>
    <lineage>
        <taxon>Eukaryota</taxon>
        <taxon>Discoba</taxon>
        <taxon>Euglenozoa</taxon>
        <taxon>Kinetoplastea</taxon>
        <taxon>Metakinetoplastina</taxon>
        <taxon>Trypanosomatida</taxon>
        <taxon>Trypanosomatidae</taxon>
        <taxon>Leishmaniinae</taxon>
        <taxon>Porcisia</taxon>
    </lineage>
</organism>
<dbReference type="InterPro" id="IPR050660">
    <property type="entry name" value="NEK_Ser/Thr_kinase"/>
</dbReference>
<dbReference type="SUPFAM" id="SSF56112">
    <property type="entry name" value="Protein kinase-like (PK-like)"/>
    <property type="match status" value="1"/>
</dbReference>
<evidence type="ECO:0000313" key="6">
    <source>
        <dbReference type="EMBL" id="KAG5490306.1"/>
    </source>
</evidence>
<dbReference type="PROSITE" id="PS00108">
    <property type="entry name" value="PROTEIN_KINASE_ST"/>
    <property type="match status" value="1"/>
</dbReference>
<dbReference type="EMBL" id="JAFJZO010000036">
    <property type="protein sequence ID" value="KAG5490306.1"/>
    <property type="molecule type" value="Genomic_DNA"/>
</dbReference>
<dbReference type="RefSeq" id="XP_067752634.1">
    <property type="nucleotide sequence ID" value="XM_067896477.1"/>
</dbReference>
<keyword evidence="3" id="KW-0418">Kinase</keyword>
<keyword evidence="4" id="KW-0067">ATP-binding</keyword>
<dbReference type="Gene3D" id="1.10.510.10">
    <property type="entry name" value="Transferase(Phosphotransferase) domain 1"/>
    <property type="match status" value="1"/>
</dbReference>
<dbReference type="KEGG" id="phet:94286554"/>
<dbReference type="PANTHER" id="PTHR43671">
    <property type="entry name" value="SERINE/THREONINE-PROTEIN KINASE NEK"/>
    <property type="match status" value="1"/>
</dbReference>
<evidence type="ECO:0000256" key="4">
    <source>
        <dbReference type="ARBA" id="ARBA00022840"/>
    </source>
</evidence>
<comment type="caution">
    <text evidence="6">The sequence shown here is derived from an EMBL/GenBank/DDBJ whole genome shotgun (WGS) entry which is preliminary data.</text>
</comment>
<dbReference type="AlphaFoldDB" id="A0A836HBL1"/>
<feature type="domain" description="Protein kinase" evidence="5">
    <location>
        <begin position="164"/>
        <end position="438"/>
    </location>
</feature>
<protein>
    <recommendedName>
        <fullName evidence="5">Protein kinase domain-containing protein</fullName>
    </recommendedName>
</protein>
<dbReference type="GeneID" id="94286554"/>
<dbReference type="Proteomes" id="UP000674318">
    <property type="component" value="Unassembled WGS sequence"/>
</dbReference>
<keyword evidence="2" id="KW-0547">Nucleotide-binding</keyword>
<evidence type="ECO:0000256" key="3">
    <source>
        <dbReference type="ARBA" id="ARBA00022777"/>
    </source>
</evidence>
<dbReference type="Pfam" id="PF00069">
    <property type="entry name" value="Pkinase"/>
    <property type="match status" value="1"/>
</dbReference>
<accession>A0A836HBL1</accession>